<feature type="region of interest" description="Disordered" evidence="1">
    <location>
        <begin position="14"/>
        <end position="34"/>
    </location>
</feature>
<dbReference type="Pfam" id="PF01663">
    <property type="entry name" value="Phosphodiest"/>
    <property type="match status" value="1"/>
</dbReference>
<sequence>MKSFSIHPQQTILPITHHDITTTTNPPSSSSSFPPVIATTTAFSSLLIRPSPSPTPPSSSLPDAPLGLPIQKPPASFSRLAPAAPQPILGLIPGLPPPFTFPNHYSIATGLFTPTTRIVDNHFLDPSPTATSSPDSTAPRLLARRSPSGPPPPAAASTPQRSSGWLPRCTTANDVAPRDSCQRYNKSCPSSSGCRPLLSYFDLPHAQIPSPDSCTLRSPTGKAIDSAPDDSDDHERRHRDCIGLLGQFDLWAGTRERVFDDVHYCIPRMGRSRNGRAYAEGSNISRKT</sequence>
<feature type="region of interest" description="Disordered" evidence="1">
    <location>
        <begin position="49"/>
        <end position="81"/>
    </location>
</feature>
<feature type="region of interest" description="Disordered" evidence="1">
    <location>
        <begin position="123"/>
        <end position="169"/>
    </location>
</feature>
<feature type="region of interest" description="Disordered" evidence="1">
    <location>
        <begin position="211"/>
        <end position="235"/>
    </location>
</feature>
<dbReference type="SUPFAM" id="SSF53649">
    <property type="entry name" value="Alkaline phosphatase-like"/>
    <property type="match status" value="1"/>
</dbReference>
<dbReference type="InterPro" id="IPR002591">
    <property type="entry name" value="Phosphodiest/P_Trfase"/>
</dbReference>
<gene>
    <name evidence="2" type="ORF">A4U43_C06F10380</name>
</gene>
<dbReference type="InterPro" id="IPR017850">
    <property type="entry name" value="Alkaline_phosphatase_core_sf"/>
</dbReference>
<evidence type="ECO:0000313" key="2">
    <source>
        <dbReference type="EMBL" id="ONK66633.1"/>
    </source>
</evidence>
<evidence type="ECO:0000313" key="3">
    <source>
        <dbReference type="Proteomes" id="UP000243459"/>
    </source>
</evidence>
<dbReference type="Gramene" id="ONK66633">
    <property type="protein sequence ID" value="ONK66633"/>
    <property type="gene ID" value="A4U43_C06F10380"/>
</dbReference>
<protein>
    <submittedName>
        <fullName evidence="2">Uncharacterized protein</fullName>
    </submittedName>
</protein>
<accession>A0A5P1ELV0</accession>
<feature type="compositionally biased region" description="Low complexity" evidence="1">
    <location>
        <begin position="21"/>
        <end position="34"/>
    </location>
</feature>
<organism evidence="2 3">
    <name type="scientific">Asparagus officinalis</name>
    <name type="common">Garden asparagus</name>
    <dbReference type="NCBI Taxonomy" id="4686"/>
    <lineage>
        <taxon>Eukaryota</taxon>
        <taxon>Viridiplantae</taxon>
        <taxon>Streptophyta</taxon>
        <taxon>Embryophyta</taxon>
        <taxon>Tracheophyta</taxon>
        <taxon>Spermatophyta</taxon>
        <taxon>Magnoliopsida</taxon>
        <taxon>Liliopsida</taxon>
        <taxon>Asparagales</taxon>
        <taxon>Asparagaceae</taxon>
        <taxon>Asparagoideae</taxon>
        <taxon>Asparagus</taxon>
    </lineage>
</organism>
<evidence type="ECO:0000256" key="1">
    <source>
        <dbReference type="SAM" id="MobiDB-lite"/>
    </source>
</evidence>
<keyword evidence="3" id="KW-1185">Reference proteome</keyword>
<dbReference type="AlphaFoldDB" id="A0A5P1ELV0"/>
<reference evidence="3" key="1">
    <citation type="journal article" date="2017" name="Nat. Commun.">
        <title>The asparagus genome sheds light on the origin and evolution of a young Y chromosome.</title>
        <authorList>
            <person name="Harkess A."/>
            <person name="Zhou J."/>
            <person name="Xu C."/>
            <person name="Bowers J.E."/>
            <person name="Van der Hulst R."/>
            <person name="Ayyampalayam S."/>
            <person name="Mercati F."/>
            <person name="Riccardi P."/>
            <person name="McKain M.R."/>
            <person name="Kakrana A."/>
            <person name="Tang H."/>
            <person name="Ray J."/>
            <person name="Groenendijk J."/>
            <person name="Arikit S."/>
            <person name="Mathioni S.M."/>
            <person name="Nakano M."/>
            <person name="Shan H."/>
            <person name="Telgmann-Rauber A."/>
            <person name="Kanno A."/>
            <person name="Yue Z."/>
            <person name="Chen H."/>
            <person name="Li W."/>
            <person name="Chen Y."/>
            <person name="Xu X."/>
            <person name="Zhang Y."/>
            <person name="Luo S."/>
            <person name="Chen H."/>
            <person name="Gao J."/>
            <person name="Mao Z."/>
            <person name="Pires J.C."/>
            <person name="Luo M."/>
            <person name="Kudrna D."/>
            <person name="Wing R.A."/>
            <person name="Meyers B.C."/>
            <person name="Yi K."/>
            <person name="Kong H."/>
            <person name="Lavrijsen P."/>
            <person name="Sunseri F."/>
            <person name="Falavigna A."/>
            <person name="Ye Y."/>
            <person name="Leebens-Mack J.H."/>
            <person name="Chen G."/>
        </authorList>
    </citation>
    <scope>NUCLEOTIDE SEQUENCE [LARGE SCALE GENOMIC DNA]</scope>
    <source>
        <strain evidence="3">cv. DH0086</strain>
    </source>
</reference>
<feature type="compositionally biased region" description="Low complexity" evidence="1">
    <location>
        <begin position="125"/>
        <end position="147"/>
    </location>
</feature>
<dbReference type="Proteomes" id="UP000243459">
    <property type="component" value="Chromosome 6"/>
</dbReference>
<dbReference type="Gene3D" id="3.40.720.10">
    <property type="entry name" value="Alkaline Phosphatase, subunit A"/>
    <property type="match status" value="1"/>
</dbReference>
<name>A0A5P1ELV0_ASPOF</name>
<dbReference type="EMBL" id="CM007386">
    <property type="protein sequence ID" value="ONK66633.1"/>
    <property type="molecule type" value="Genomic_DNA"/>
</dbReference>
<proteinExistence type="predicted"/>
<feature type="compositionally biased region" description="Low complexity" evidence="1">
    <location>
        <begin position="60"/>
        <end position="69"/>
    </location>
</feature>